<dbReference type="GO" id="GO:0008168">
    <property type="term" value="F:methyltransferase activity"/>
    <property type="evidence" value="ECO:0007669"/>
    <property type="project" value="UniProtKB-KW"/>
</dbReference>
<evidence type="ECO:0000256" key="1">
    <source>
        <dbReference type="ARBA" id="ARBA00007228"/>
    </source>
</evidence>
<dbReference type="InterPro" id="IPR001537">
    <property type="entry name" value="SpoU_MeTrfase"/>
</dbReference>
<keyword evidence="6" id="KW-1185">Reference proteome</keyword>
<organism evidence="5 6">
    <name type="scientific">Williamsia deligens</name>
    <dbReference type="NCBI Taxonomy" id="321325"/>
    <lineage>
        <taxon>Bacteria</taxon>
        <taxon>Bacillati</taxon>
        <taxon>Actinomycetota</taxon>
        <taxon>Actinomycetes</taxon>
        <taxon>Mycobacteriales</taxon>
        <taxon>Nocardiaceae</taxon>
        <taxon>Williamsia</taxon>
    </lineage>
</organism>
<dbReference type="InterPro" id="IPR029028">
    <property type="entry name" value="Alpha/beta_knot_MTases"/>
</dbReference>
<dbReference type="PANTHER" id="PTHR43191">
    <property type="entry name" value="RRNA METHYLTRANSFERASE 3"/>
    <property type="match status" value="1"/>
</dbReference>
<dbReference type="Pfam" id="PF22435">
    <property type="entry name" value="MRM3-like_sub_bind"/>
    <property type="match status" value="1"/>
</dbReference>
<dbReference type="EMBL" id="JBHTIL010000002">
    <property type="protein sequence ID" value="MFD0927218.1"/>
    <property type="molecule type" value="Genomic_DNA"/>
</dbReference>
<gene>
    <name evidence="5" type="ORF">ACFQ04_15880</name>
</gene>
<evidence type="ECO:0000256" key="3">
    <source>
        <dbReference type="ARBA" id="ARBA00022679"/>
    </source>
</evidence>
<dbReference type="Gene3D" id="3.40.1280.10">
    <property type="match status" value="1"/>
</dbReference>
<dbReference type="SUPFAM" id="SSF75217">
    <property type="entry name" value="alpha/beta knot"/>
    <property type="match status" value="1"/>
</dbReference>
<dbReference type="InterPro" id="IPR013123">
    <property type="entry name" value="SpoU_subst-bd"/>
</dbReference>
<name>A0ABW3GAW1_9NOCA</name>
<dbReference type="InterPro" id="IPR029026">
    <property type="entry name" value="tRNA_m1G_MTases_N"/>
</dbReference>
<evidence type="ECO:0000313" key="6">
    <source>
        <dbReference type="Proteomes" id="UP001597068"/>
    </source>
</evidence>
<keyword evidence="2 5" id="KW-0489">Methyltransferase</keyword>
<feature type="domain" description="RNA 2-O ribose methyltransferase substrate binding" evidence="4">
    <location>
        <begin position="31"/>
        <end position="104"/>
    </location>
</feature>
<reference evidence="6" key="1">
    <citation type="journal article" date="2019" name="Int. J. Syst. Evol. Microbiol.">
        <title>The Global Catalogue of Microorganisms (GCM) 10K type strain sequencing project: providing services to taxonomists for standard genome sequencing and annotation.</title>
        <authorList>
            <consortium name="The Broad Institute Genomics Platform"/>
            <consortium name="The Broad Institute Genome Sequencing Center for Infectious Disease"/>
            <person name="Wu L."/>
            <person name="Ma J."/>
        </authorList>
    </citation>
    <scope>NUCLEOTIDE SEQUENCE [LARGE SCALE GENOMIC DNA]</scope>
    <source>
        <strain evidence="6">CCUG 50873</strain>
    </source>
</reference>
<dbReference type="RefSeq" id="WP_253648872.1">
    <property type="nucleotide sequence ID" value="NZ_BAAAMO010000006.1"/>
</dbReference>
<dbReference type="Proteomes" id="UP001597068">
    <property type="component" value="Unassembled WGS sequence"/>
</dbReference>
<sequence>MDAALTERSTRVVSLSKLHRSSVRRDRGEFLVEGENSVDAAVSSGLARAVLVREADRVAFAPVLAEATGRGVEVVAITARAADKLAETTTTPGLFAVCTTIEAPLEAVIAAPQDGGTRAVAVAVDVSEPGNAGTLVRTADAMGCAGVVLAGDSVDIHNGKCVRASAGSVFHLPIARARDVHAVLAALRATGHTVLATAGDGEVSLDELDAAGPTGVLAGPVAWLFGNEAHGLAPTTADAADHRVAIPLRGGAESLNIAAAAAMCLYVTARVHAAARTV</sequence>
<proteinExistence type="inferred from homology"/>
<dbReference type="SMART" id="SM00967">
    <property type="entry name" value="SpoU_sub_bind"/>
    <property type="match status" value="1"/>
</dbReference>
<dbReference type="InterPro" id="IPR029064">
    <property type="entry name" value="Ribosomal_eL30-like_sf"/>
</dbReference>
<dbReference type="GO" id="GO:0032259">
    <property type="term" value="P:methylation"/>
    <property type="evidence" value="ECO:0007669"/>
    <property type="project" value="UniProtKB-KW"/>
</dbReference>
<comment type="caution">
    <text evidence="5">The sequence shown here is derived from an EMBL/GenBank/DDBJ whole genome shotgun (WGS) entry which is preliminary data.</text>
</comment>
<evidence type="ECO:0000259" key="4">
    <source>
        <dbReference type="SMART" id="SM00967"/>
    </source>
</evidence>
<evidence type="ECO:0000256" key="2">
    <source>
        <dbReference type="ARBA" id="ARBA00022603"/>
    </source>
</evidence>
<evidence type="ECO:0000313" key="5">
    <source>
        <dbReference type="EMBL" id="MFD0927218.1"/>
    </source>
</evidence>
<dbReference type="SUPFAM" id="SSF55315">
    <property type="entry name" value="L30e-like"/>
    <property type="match status" value="1"/>
</dbReference>
<protein>
    <submittedName>
        <fullName evidence="5">TrmH family RNA methyltransferase</fullName>
    </submittedName>
</protein>
<dbReference type="Pfam" id="PF00588">
    <property type="entry name" value="SpoU_methylase"/>
    <property type="match status" value="1"/>
</dbReference>
<dbReference type="InterPro" id="IPR051259">
    <property type="entry name" value="rRNA_Methyltransferase"/>
</dbReference>
<keyword evidence="3" id="KW-0808">Transferase</keyword>
<accession>A0ABW3GAW1</accession>
<dbReference type="InterPro" id="IPR053888">
    <property type="entry name" value="MRM3-like_sub_bind"/>
</dbReference>
<dbReference type="PANTHER" id="PTHR43191:SF2">
    <property type="entry name" value="RRNA METHYLTRANSFERASE 3, MITOCHONDRIAL"/>
    <property type="match status" value="1"/>
</dbReference>
<dbReference type="Gene3D" id="3.30.1330.30">
    <property type="match status" value="1"/>
</dbReference>
<dbReference type="CDD" id="cd18095">
    <property type="entry name" value="SpoU-like_rRNA-MTase"/>
    <property type="match status" value="1"/>
</dbReference>
<comment type="similarity">
    <text evidence="1">Belongs to the class IV-like SAM-binding methyltransferase superfamily. RNA methyltransferase TrmH family.</text>
</comment>